<gene>
    <name evidence="1" type="ORF">AALO_G00135950</name>
</gene>
<protein>
    <submittedName>
        <fullName evidence="1">Uncharacterized protein</fullName>
    </submittedName>
</protein>
<proteinExistence type="predicted"/>
<name>A0AAV6GNM5_9TELE</name>
<organism evidence="1 2">
    <name type="scientific">Alosa alosa</name>
    <name type="common">allis shad</name>
    <dbReference type="NCBI Taxonomy" id="278164"/>
    <lineage>
        <taxon>Eukaryota</taxon>
        <taxon>Metazoa</taxon>
        <taxon>Chordata</taxon>
        <taxon>Craniata</taxon>
        <taxon>Vertebrata</taxon>
        <taxon>Euteleostomi</taxon>
        <taxon>Actinopterygii</taxon>
        <taxon>Neopterygii</taxon>
        <taxon>Teleostei</taxon>
        <taxon>Clupei</taxon>
        <taxon>Clupeiformes</taxon>
        <taxon>Clupeoidei</taxon>
        <taxon>Clupeidae</taxon>
        <taxon>Alosa</taxon>
    </lineage>
</organism>
<dbReference type="SUPFAM" id="SSF56672">
    <property type="entry name" value="DNA/RNA polymerases"/>
    <property type="match status" value="1"/>
</dbReference>
<feature type="non-terminal residue" evidence="1">
    <location>
        <position position="207"/>
    </location>
</feature>
<dbReference type="Proteomes" id="UP000823561">
    <property type="component" value="Chromosome 10"/>
</dbReference>
<feature type="non-terminal residue" evidence="1">
    <location>
        <position position="1"/>
    </location>
</feature>
<evidence type="ECO:0000313" key="1">
    <source>
        <dbReference type="EMBL" id="KAG5274421.1"/>
    </source>
</evidence>
<comment type="caution">
    <text evidence="1">The sequence shown here is derived from an EMBL/GenBank/DDBJ whole genome shotgun (WGS) entry which is preliminary data.</text>
</comment>
<dbReference type="EMBL" id="JADWDJ010000010">
    <property type="protein sequence ID" value="KAG5274421.1"/>
    <property type="molecule type" value="Genomic_DNA"/>
</dbReference>
<accession>A0AAV6GNM5</accession>
<reference evidence="1" key="1">
    <citation type="submission" date="2020-10" db="EMBL/GenBank/DDBJ databases">
        <title>Chromosome-scale genome assembly of the Allis shad, Alosa alosa.</title>
        <authorList>
            <person name="Margot Z."/>
            <person name="Christophe K."/>
            <person name="Cabau C."/>
            <person name="Louis A."/>
            <person name="Berthelot C."/>
            <person name="Parey E."/>
            <person name="Roest Crollius H."/>
            <person name="Montfort J."/>
            <person name="Robinson-Rechavi M."/>
            <person name="Bucao C."/>
            <person name="Bouchez O."/>
            <person name="Gislard M."/>
            <person name="Lluch J."/>
            <person name="Milhes M."/>
            <person name="Lampietro C."/>
            <person name="Lopez Roques C."/>
            <person name="Donnadieu C."/>
            <person name="Braasch I."/>
            <person name="Desvignes T."/>
            <person name="Postlethwait J."/>
            <person name="Bobe J."/>
            <person name="Guiguen Y."/>
        </authorList>
    </citation>
    <scope>NUCLEOTIDE SEQUENCE</scope>
    <source>
        <strain evidence="1">M-15738</strain>
        <tissue evidence="1">Blood</tissue>
    </source>
</reference>
<dbReference type="AlphaFoldDB" id="A0AAV6GNM5"/>
<evidence type="ECO:0000313" key="2">
    <source>
        <dbReference type="Proteomes" id="UP000823561"/>
    </source>
</evidence>
<keyword evidence="2" id="KW-1185">Reference proteome</keyword>
<sequence length="207" mass="22928">HLVWDRLPPKTRISVGSTVAVEPSTSRCINRQMLVGRVVSPMWGGGWLPVKVFNPTSAAVTLRKNAKVADVYPCVALEDFDQDFVSQHAAKVSAGGSHGSLSVKSDLGSGVANGDSSLQGLGLGAIPIDSCQVSSYWKDKLVDLIKEYESVFSRHHLDCGEAHGFCHRIRLTDDRPFRLPYRRLSPAHYQKLKETLDEMEEKEIIRK</sequence>
<dbReference type="InterPro" id="IPR043502">
    <property type="entry name" value="DNA/RNA_pol_sf"/>
</dbReference>